<evidence type="ECO:0000256" key="2">
    <source>
        <dbReference type="ARBA" id="ARBA00022525"/>
    </source>
</evidence>
<keyword evidence="3" id="KW-0732">Signal</keyword>
<evidence type="ECO:0000313" key="4">
    <source>
        <dbReference type="Proteomes" id="UP000695022"/>
    </source>
</evidence>
<proteinExistence type="predicted"/>
<name>A0ABM1E122_PRICU</name>
<accession>A0ABM1E122</accession>
<dbReference type="InterPro" id="IPR051588">
    <property type="entry name" value="Cobalamin_Transport"/>
</dbReference>
<evidence type="ECO:0000256" key="3">
    <source>
        <dbReference type="ARBA" id="ARBA00022729"/>
    </source>
</evidence>
<dbReference type="SUPFAM" id="SSF48239">
    <property type="entry name" value="Terpenoid cyclases/Protein prenyltransferases"/>
    <property type="match status" value="1"/>
</dbReference>
<evidence type="ECO:0000256" key="1">
    <source>
        <dbReference type="ARBA" id="ARBA00004613"/>
    </source>
</evidence>
<reference evidence="5" key="1">
    <citation type="submission" date="2025-08" db="UniProtKB">
        <authorList>
            <consortium name="RefSeq"/>
        </authorList>
    </citation>
    <scope>IDENTIFICATION</scope>
</reference>
<comment type="subcellular location">
    <subcellularLocation>
        <location evidence="1">Secreted</location>
    </subcellularLocation>
</comment>
<evidence type="ECO:0000313" key="5">
    <source>
        <dbReference type="RefSeq" id="XP_014665893.1"/>
    </source>
</evidence>
<dbReference type="Gene3D" id="1.50.10.20">
    <property type="match status" value="1"/>
</dbReference>
<keyword evidence="4" id="KW-1185">Reference proteome</keyword>
<dbReference type="InterPro" id="IPR002157">
    <property type="entry name" value="Cbl-bd_prot"/>
</dbReference>
<dbReference type="Gene3D" id="2.170.130.30">
    <property type="match status" value="1"/>
</dbReference>
<dbReference type="PANTHER" id="PTHR10559">
    <property type="entry name" value="TRANSCOBALAMIN-1/GASTRIC INTRINSIC FACTOR"/>
    <property type="match status" value="1"/>
</dbReference>
<dbReference type="RefSeq" id="XP_014665893.1">
    <property type="nucleotide sequence ID" value="XM_014810407.1"/>
</dbReference>
<dbReference type="InterPro" id="IPR008930">
    <property type="entry name" value="Terpenoid_cyclase/PrenylTrfase"/>
</dbReference>
<sequence>MEGQRNDRHGWHDSRSLPTVRAILALQMTDASWLTDELDLRPQLSSKQMHIEILRDLLNSRKYSAGHLAFIINALVFSCHDPRDFYGVDFIEELTAWLPQYPSSGFSNRFQYGLVTLAMCNGEEPLSTENVTFLIDRPTAPTFGVDEAAMILMALSCVKERQPDVVTGIEDFDANFSQIVDYISSRQNASTGQFGNEHTTALAMQALTAADSDEWNCAAALDWLLSVRASDGSFGQFGTPLFTSTEVLPALNGKTYTKRHACPNAIDKSSTEKPEVQHITVKLSVVNAITGDRMFAAKFYVPVNSTVIEIIRIADGRGPRNGSTEVFTYELKEYSFGNAVQGLLGLRQDIILNRYWSLLIRAPGQDFTSAPVGIESLIPKDGEEVQFRYTQY</sequence>
<dbReference type="Pfam" id="PF01122">
    <property type="entry name" value="Cobalamin_bind"/>
    <property type="match status" value="1"/>
</dbReference>
<dbReference type="Proteomes" id="UP000695022">
    <property type="component" value="Unplaced"/>
</dbReference>
<organism evidence="4 5">
    <name type="scientific">Priapulus caudatus</name>
    <name type="common">Priapulid worm</name>
    <dbReference type="NCBI Taxonomy" id="37621"/>
    <lineage>
        <taxon>Eukaryota</taxon>
        <taxon>Metazoa</taxon>
        <taxon>Ecdysozoa</taxon>
        <taxon>Scalidophora</taxon>
        <taxon>Priapulida</taxon>
        <taxon>Priapulimorpha</taxon>
        <taxon>Priapulimorphida</taxon>
        <taxon>Priapulidae</taxon>
        <taxon>Priapulus</taxon>
    </lineage>
</organism>
<dbReference type="GeneID" id="106807901"/>
<protein>
    <submittedName>
        <fullName evidence="5">Uncharacterized protein LOC106807901</fullName>
    </submittedName>
</protein>
<keyword evidence="2" id="KW-0964">Secreted</keyword>
<gene>
    <name evidence="5" type="primary">LOC106807901</name>
</gene>
<dbReference type="PANTHER" id="PTHR10559:SF18">
    <property type="entry name" value="TRANSCOBALAMIN II"/>
    <property type="match status" value="1"/>
</dbReference>